<dbReference type="AlphaFoldDB" id="A0A1H7YPG4"/>
<protein>
    <submittedName>
        <fullName evidence="1">Uncharacterized protein</fullName>
    </submittedName>
</protein>
<dbReference type="STRING" id="573321.SAMN04488505_104513"/>
<gene>
    <name evidence="1" type="ORF">SAMN04488505_104513</name>
</gene>
<accession>A0A1H7YPG4</accession>
<sequence>MEKLTLYCKNVPATGPVGKHRMDLTIKNAKFSMLDLQTWNSADGLKNRDPGLYKFR</sequence>
<dbReference type="Proteomes" id="UP000198984">
    <property type="component" value="Unassembled WGS sequence"/>
</dbReference>
<dbReference type="EMBL" id="FOBB01000004">
    <property type="protein sequence ID" value="SEM47990.1"/>
    <property type="molecule type" value="Genomic_DNA"/>
</dbReference>
<proteinExistence type="predicted"/>
<evidence type="ECO:0000313" key="2">
    <source>
        <dbReference type="Proteomes" id="UP000198984"/>
    </source>
</evidence>
<evidence type="ECO:0000313" key="1">
    <source>
        <dbReference type="EMBL" id="SEM47990.1"/>
    </source>
</evidence>
<keyword evidence="2" id="KW-1185">Reference proteome</keyword>
<name>A0A1H7YPG4_9BACT</name>
<reference evidence="1 2" key="1">
    <citation type="submission" date="2016-10" db="EMBL/GenBank/DDBJ databases">
        <authorList>
            <person name="de Groot N.N."/>
        </authorList>
    </citation>
    <scope>NUCLEOTIDE SEQUENCE [LARGE SCALE GENOMIC DNA]</scope>
    <source>
        <strain evidence="1 2">DSM 21039</strain>
    </source>
</reference>
<organism evidence="1 2">
    <name type="scientific">Chitinophaga rupis</name>
    <dbReference type="NCBI Taxonomy" id="573321"/>
    <lineage>
        <taxon>Bacteria</taxon>
        <taxon>Pseudomonadati</taxon>
        <taxon>Bacteroidota</taxon>
        <taxon>Chitinophagia</taxon>
        <taxon>Chitinophagales</taxon>
        <taxon>Chitinophagaceae</taxon>
        <taxon>Chitinophaga</taxon>
    </lineage>
</organism>